<dbReference type="InterPro" id="IPR008949">
    <property type="entry name" value="Isoprenoid_synthase_dom_sf"/>
</dbReference>
<dbReference type="EC" id="4.2.3.-" evidence="2"/>
<dbReference type="InterPro" id="IPR034686">
    <property type="entry name" value="Terpene_cyclase-like_2"/>
</dbReference>
<dbReference type="Gene3D" id="1.10.600.10">
    <property type="entry name" value="Farnesyl Diphosphate Synthase"/>
    <property type="match status" value="1"/>
</dbReference>
<organism evidence="3 4">
    <name type="scientific">Streptomyces tsukubensis (strain DSM 42081 / NBRC 108919 / NRRL 18488 / 9993)</name>
    <dbReference type="NCBI Taxonomy" id="1114943"/>
    <lineage>
        <taxon>Bacteria</taxon>
        <taxon>Bacillati</taxon>
        <taxon>Actinomycetota</taxon>
        <taxon>Actinomycetes</taxon>
        <taxon>Kitasatosporales</taxon>
        <taxon>Streptomycetaceae</taxon>
        <taxon>Streptomyces</taxon>
    </lineage>
</organism>
<keyword evidence="2" id="KW-0479">Metal-binding</keyword>
<dbReference type="Pfam" id="PF19086">
    <property type="entry name" value="Terpene_syn_C_2"/>
    <property type="match status" value="1"/>
</dbReference>
<protein>
    <recommendedName>
        <fullName evidence="2">Terpene synthase</fullName>
        <ecNumber evidence="2">4.2.3.-</ecNumber>
    </recommendedName>
</protein>
<dbReference type="SUPFAM" id="SSF48576">
    <property type="entry name" value="Terpenoid synthases"/>
    <property type="match status" value="1"/>
</dbReference>
<dbReference type="SFLD" id="SFLDS00005">
    <property type="entry name" value="Isoprenoid_Synthase_Type_I"/>
    <property type="match status" value="1"/>
</dbReference>
<dbReference type="GO" id="GO:0046872">
    <property type="term" value="F:metal ion binding"/>
    <property type="evidence" value="ECO:0007669"/>
    <property type="project" value="UniProtKB-KW"/>
</dbReference>
<dbReference type="PANTHER" id="PTHR35201:SF4">
    <property type="entry name" value="BETA-PINACENE SYNTHASE-RELATED"/>
    <property type="match status" value="1"/>
</dbReference>
<proteinExistence type="inferred from homology"/>
<gene>
    <name evidence="3" type="ORF">STSU_017095</name>
</gene>
<dbReference type="AlphaFoldDB" id="I2N2C7"/>
<evidence type="ECO:0000313" key="4">
    <source>
        <dbReference type="Proteomes" id="UP000005940"/>
    </source>
</evidence>
<reference evidence="3 4" key="1">
    <citation type="journal article" date="2012" name="J. Bacteriol.">
        <title>Draft genome of Streptomyces tsukubaensis NRRL 18488, the producer of the clinically important immunosuppressant tacrolimus (FK506).</title>
        <authorList>
            <person name="Barreiro C."/>
            <person name="Prieto C."/>
            <person name="Sola-Landa A."/>
            <person name="Solera E."/>
            <person name="Martinez-Castro M."/>
            <person name="Perez-Redondo R."/>
            <person name="Garcia-Estrada C."/>
            <person name="Aparicio J.F."/>
            <person name="Fernandez-Martinez L.T."/>
            <person name="Santos-Aberturas J."/>
            <person name="Salehi-Najafabadi Z."/>
            <person name="Rodriguez-Garcia A."/>
            <person name="Tauch A."/>
            <person name="Martin J.F."/>
        </authorList>
    </citation>
    <scope>NUCLEOTIDE SEQUENCE [LARGE SCALE GENOMIC DNA]</scope>
    <source>
        <strain evidence="4">DSM 42081 / NBRC 108919 / NRRL 18488 / 9993</strain>
    </source>
</reference>
<accession>I2N2C7</accession>
<comment type="similarity">
    <text evidence="2">Belongs to the terpene synthase family.</text>
</comment>
<evidence type="ECO:0000256" key="2">
    <source>
        <dbReference type="RuleBase" id="RU366034"/>
    </source>
</evidence>
<dbReference type="PANTHER" id="PTHR35201">
    <property type="entry name" value="TERPENE SYNTHASE"/>
    <property type="match status" value="1"/>
</dbReference>
<sequence>MPKLYCPFPDQVHPEAAEIDRRSLEWLDAYGLLTDTAVRGRFGRSKIGWQASRTTPHADTELVQLHADWQMWLFAFDDVRSEETGAGARPGPMARSLASFLRILQEPGTRVDEEDPFTSALRDLRRRLAAVGTRVQVDRFVTSVLGYWFAQVWEAGNRADAVWPTVEEYTAMRVHTGAVPTCLALIDVIGRFELPAAELARPEVRALTTKAVNVVCWANDIHSYEKEADRSNHPVNLPILLHRRDRGTVQEAIDAAADMHDAEVAAYCALRPRVTAGPELGRYLDGLESWMRGNLTWSLSTGRYHRTPVPA</sequence>
<dbReference type="Proteomes" id="UP000005940">
    <property type="component" value="Chromosome"/>
</dbReference>
<keyword evidence="1 2" id="KW-0456">Lyase</keyword>
<name>I2N2C7_STRT9</name>
<evidence type="ECO:0000256" key="1">
    <source>
        <dbReference type="ARBA" id="ARBA00023239"/>
    </source>
</evidence>
<evidence type="ECO:0000313" key="3">
    <source>
        <dbReference type="EMBL" id="QKM68634.1"/>
    </source>
</evidence>
<comment type="cofactor">
    <cofactor evidence="2">
        <name>Mg(2+)</name>
        <dbReference type="ChEBI" id="CHEBI:18420"/>
    </cofactor>
</comment>
<keyword evidence="4" id="KW-1185">Reference proteome</keyword>
<keyword evidence="2" id="KW-0460">Magnesium</keyword>
<dbReference type="GO" id="GO:0010333">
    <property type="term" value="F:terpene synthase activity"/>
    <property type="evidence" value="ECO:0007669"/>
    <property type="project" value="InterPro"/>
</dbReference>
<dbReference type="SFLD" id="SFLDG01020">
    <property type="entry name" value="Terpene_Cyclase_Like_2"/>
    <property type="match status" value="1"/>
</dbReference>
<dbReference type="EMBL" id="CP029159">
    <property type="protein sequence ID" value="QKM68634.1"/>
    <property type="molecule type" value="Genomic_DNA"/>
</dbReference>